<sequence length="186" mass="21334">RKNIRRQSIQKRTIRADEKFRWTGGILPYVFTDAITAVGRREIFRAMLSFERFTCIRFLPWEKVDTITTNQKLGLDHESYLKCIIGTRCSSSVGNLRKKKGGQTISCCKDRQCVHELAHALGEANEQQSPNPDRFRMIRTNFDAIKHDYISTYKSNSAKSTVSLGYDLSSIMHYNTDTFALPGQTT</sequence>
<comment type="cofactor">
    <cofactor evidence="2">
        <name>Zn(2+)</name>
        <dbReference type="ChEBI" id="CHEBI:29105"/>
    </cofactor>
    <text evidence="2">Binds 1 zinc ion per subunit.</text>
</comment>
<dbReference type="EMBL" id="RQTK01000097">
    <property type="protein sequence ID" value="RUS87931.1"/>
    <property type="molecule type" value="Genomic_DNA"/>
</dbReference>
<feature type="domain" description="Peptidase M12A" evidence="3">
    <location>
        <begin position="12"/>
        <end position="186"/>
    </location>
</feature>
<dbReference type="GO" id="GO:0004222">
    <property type="term" value="F:metalloendopeptidase activity"/>
    <property type="evidence" value="ECO:0007669"/>
    <property type="project" value="UniProtKB-UniRule"/>
</dbReference>
<dbReference type="InterPro" id="IPR024079">
    <property type="entry name" value="MetalloPept_cat_dom_sf"/>
</dbReference>
<comment type="caution">
    <text evidence="4">The sequence shown here is derived from an EMBL/GenBank/DDBJ whole genome shotgun (WGS) entry which is preliminary data.</text>
</comment>
<accession>A0A3S1ABY8</accession>
<feature type="active site" evidence="1">
    <location>
        <position position="116"/>
    </location>
</feature>
<keyword evidence="2" id="KW-0479">Metal-binding</keyword>
<dbReference type="PANTHER" id="PTHR10127">
    <property type="entry name" value="DISCOIDIN, CUB, EGF, LAMININ , AND ZINC METALLOPROTEASE DOMAIN CONTAINING"/>
    <property type="match status" value="1"/>
</dbReference>
<feature type="non-terminal residue" evidence="4">
    <location>
        <position position="1"/>
    </location>
</feature>
<evidence type="ECO:0000313" key="5">
    <source>
        <dbReference type="Proteomes" id="UP000271974"/>
    </source>
</evidence>
<dbReference type="STRING" id="188477.A0A3S1ABY8"/>
<keyword evidence="2" id="KW-0862">Zinc</keyword>
<comment type="caution">
    <text evidence="1">Lacks conserved residue(s) required for the propagation of feature annotation.</text>
</comment>
<evidence type="ECO:0000256" key="2">
    <source>
        <dbReference type="RuleBase" id="RU361183"/>
    </source>
</evidence>
<evidence type="ECO:0000256" key="1">
    <source>
        <dbReference type="PROSITE-ProRule" id="PRU01211"/>
    </source>
</evidence>
<dbReference type="OrthoDB" id="6061307at2759"/>
<dbReference type="SUPFAM" id="SSF55486">
    <property type="entry name" value="Metalloproteases ('zincins'), catalytic domain"/>
    <property type="match status" value="1"/>
</dbReference>
<proteinExistence type="predicted"/>
<dbReference type="PANTHER" id="PTHR10127:SF850">
    <property type="entry name" value="METALLOENDOPEPTIDASE"/>
    <property type="match status" value="1"/>
</dbReference>
<dbReference type="GO" id="GO:0006508">
    <property type="term" value="P:proteolysis"/>
    <property type="evidence" value="ECO:0007669"/>
    <property type="project" value="UniProtKB-KW"/>
</dbReference>
<evidence type="ECO:0000313" key="4">
    <source>
        <dbReference type="EMBL" id="RUS87931.1"/>
    </source>
</evidence>
<keyword evidence="5" id="KW-1185">Reference proteome</keyword>
<dbReference type="SMART" id="SM00235">
    <property type="entry name" value="ZnMc"/>
    <property type="match status" value="1"/>
</dbReference>
<organism evidence="4 5">
    <name type="scientific">Elysia chlorotica</name>
    <name type="common">Eastern emerald elysia</name>
    <name type="synonym">Sea slug</name>
    <dbReference type="NCBI Taxonomy" id="188477"/>
    <lineage>
        <taxon>Eukaryota</taxon>
        <taxon>Metazoa</taxon>
        <taxon>Spiralia</taxon>
        <taxon>Lophotrochozoa</taxon>
        <taxon>Mollusca</taxon>
        <taxon>Gastropoda</taxon>
        <taxon>Heterobranchia</taxon>
        <taxon>Euthyneura</taxon>
        <taxon>Panpulmonata</taxon>
        <taxon>Sacoglossa</taxon>
        <taxon>Placobranchoidea</taxon>
        <taxon>Plakobranchidae</taxon>
        <taxon>Elysia</taxon>
    </lineage>
</organism>
<keyword evidence="2" id="KW-0645">Protease</keyword>
<dbReference type="PROSITE" id="PS51864">
    <property type="entry name" value="ASTACIN"/>
    <property type="match status" value="1"/>
</dbReference>
<dbReference type="AlphaFoldDB" id="A0A3S1ABY8"/>
<dbReference type="GO" id="GO:0008270">
    <property type="term" value="F:zinc ion binding"/>
    <property type="evidence" value="ECO:0007669"/>
    <property type="project" value="InterPro"/>
</dbReference>
<reference evidence="4 5" key="1">
    <citation type="submission" date="2019-01" db="EMBL/GenBank/DDBJ databases">
        <title>A draft genome assembly of the solar-powered sea slug Elysia chlorotica.</title>
        <authorList>
            <person name="Cai H."/>
            <person name="Li Q."/>
            <person name="Fang X."/>
            <person name="Li J."/>
            <person name="Curtis N.E."/>
            <person name="Altenburger A."/>
            <person name="Shibata T."/>
            <person name="Feng M."/>
            <person name="Maeda T."/>
            <person name="Schwartz J.A."/>
            <person name="Shigenobu S."/>
            <person name="Lundholm N."/>
            <person name="Nishiyama T."/>
            <person name="Yang H."/>
            <person name="Hasebe M."/>
            <person name="Li S."/>
            <person name="Pierce S.K."/>
            <person name="Wang J."/>
        </authorList>
    </citation>
    <scope>NUCLEOTIDE SEQUENCE [LARGE SCALE GENOMIC DNA]</scope>
    <source>
        <strain evidence="4">EC2010</strain>
        <tissue evidence="4">Whole organism of an adult</tissue>
    </source>
</reference>
<dbReference type="PRINTS" id="PR00480">
    <property type="entry name" value="ASTACIN"/>
</dbReference>
<keyword evidence="2" id="KW-0482">Metalloprotease</keyword>
<evidence type="ECO:0000259" key="3">
    <source>
        <dbReference type="PROSITE" id="PS51864"/>
    </source>
</evidence>
<dbReference type="InterPro" id="IPR001506">
    <property type="entry name" value="Peptidase_M12A"/>
</dbReference>
<dbReference type="InterPro" id="IPR006026">
    <property type="entry name" value="Peptidase_Metallo"/>
</dbReference>
<keyword evidence="2" id="KW-0378">Hydrolase</keyword>
<feature type="non-terminal residue" evidence="4">
    <location>
        <position position="186"/>
    </location>
</feature>
<dbReference type="Pfam" id="PF01400">
    <property type="entry name" value="Astacin"/>
    <property type="match status" value="1"/>
</dbReference>
<gene>
    <name evidence="4" type="ORF">EGW08_004347</name>
</gene>
<dbReference type="Gene3D" id="3.40.390.10">
    <property type="entry name" value="Collagenase (Catalytic Domain)"/>
    <property type="match status" value="1"/>
</dbReference>
<dbReference type="Proteomes" id="UP000271974">
    <property type="component" value="Unassembled WGS sequence"/>
</dbReference>
<dbReference type="EC" id="3.4.24.-" evidence="2"/>
<protein>
    <recommendedName>
        <fullName evidence="2">Metalloendopeptidase</fullName>
        <ecNumber evidence="2">3.4.24.-</ecNumber>
    </recommendedName>
</protein>
<name>A0A3S1ABY8_ELYCH</name>